<keyword evidence="4" id="KW-0507">mRNA processing</keyword>
<accession>A0A6G1C7L8</accession>
<dbReference type="Pfam" id="PF06058">
    <property type="entry name" value="DCP1"/>
    <property type="match status" value="1"/>
</dbReference>
<dbReference type="GO" id="GO:0000932">
    <property type="term" value="C:P-body"/>
    <property type="evidence" value="ECO:0007669"/>
    <property type="project" value="TreeGrafter"/>
</dbReference>
<evidence type="ECO:0000313" key="5">
    <source>
        <dbReference type="EMBL" id="KAF0895987.1"/>
    </source>
</evidence>
<protein>
    <submittedName>
        <fullName evidence="5">Uncharacterized protein</fullName>
    </submittedName>
</protein>
<sequence length="130" mass="14338">MWPPAPEPTNGGKVMPNLAMDAEARRLLNLTVLQRLNPAVEDILITAAHVMLYDLNIELNQWSQKDVEGSLFVVKTVFLTRDQKSRIFGVDCNLDAVFLETAQIHAELEHHEAGVNNATTAAAIVLQHAA</sequence>
<dbReference type="GO" id="GO:0003729">
    <property type="term" value="F:mRNA binding"/>
    <property type="evidence" value="ECO:0007669"/>
    <property type="project" value="TreeGrafter"/>
</dbReference>
<comment type="caution">
    <text evidence="5">The sequence shown here is derived from an EMBL/GenBank/DDBJ whole genome shotgun (WGS) entry which is preliminary data.</text>
</comment>
<keyword evidence="6" id="KW-1185">Reference proteome</keyword>
<organism evidence="5 6">
    <name type="scientific">Oryza meyeriana var. granulata</name>
    <dbReference type="NCBI Taxonomy" id="110450"/>
    <lineage>
        <taxon>Eukaryota</taxon>
        <taxon>Viridiplantae</taxon>
        <taxon>Streptophyta</taxon>
        <taxon>Embryophyta</taxon>
        <taxon>Tracheophyta</taxon>
        <taxon>Spermatophyta</taxon>
        <taxon>Magnoliopsida</taxon>
        <taxon>Liliopsida</taxon>
        <taxon>Poales</taxon>
        <taxon>Poaceae</taxon>
        <taxon>BOP clade</taxon>
        <taxon>Oryzoideae</taxon>
        <taxon>Oryzeae</taxon>
        <taxon>Oryzinae</taxon>
        <taxon>Oryza</taxon>
        <taxon>Oryza meyeriana</taxon>
    </lineage>
</organism>
<comment type="subcellular location">
    <subcellularLocation>
        <location evidence="1">Cytoplasm</location>
    </subcellularLocation>
</comment>
<gene>
    <name evidence="5" type="ORF">E2562_018126</name>
</gene>
<dbReference type="SUPFAM" id="SSF50729">
    <property type="entry name" value="PH domain-like"/>
    <property type="match status" value="1"/>
</dbReference>
<evidence type="ECO:0000313" key="6">
    <source>
        <dbReference type="Proteomes" id="UP000479710"/>
    </source>
</evidence>
<evidence type="ECO:0000256" key="3">
    <source>
        <dbReference type="ARBA" id="ARBA00022490"/>
    </source>
</evidence>
<dbReference type="PANTHER" id="PTHR16290:SF0">
    <property type="entry name" value="DECAPPING PROTEIN 1, ISOFORM A"/>
    <property type="match status" value="1"/>
</dbReference>
<proteinExistence type="inferred from homology"/>
<keyword evidence="3" id="KW-0963">Cytoplasm</keyword>
<dbReference type="Gene3D" id="2.30.29.30">
    <property type="entry name" value="Pleckstrin-homology domain (PH domain)/Phosphotyrosine-binding domain (PTB)"/>
    <property type="match status" value="1"/>
</dbReference>
<dbReference type="GO" id="GO:0000290">
    <property type="term" value="P:deadenylation-dependent decapping of nuclear-transcribed mRNA"/>
    <property type="evidence" value="ECO:0007669"/>
    <property type="project" value="InterPro"/>
</dbReference>
<dbReference type="OrthoDB" id="440673at2759"/>
<dbReference type="Proteomes" id="UP000479710">
    <property type="component" value="Unassembled WGS sequence"/>
</dbReference>
<dbReference type="AlphaFoldDB" id="A0A6G1C7L8"/>
<dbReference type="PANTHER" id="PTHR16290">
    <property type="entry name" value="TRANSCRIPTION FACTOR SMIF DECAPPING ENZYME DCP1"/>
    <property type="match status" value="1"/>
</dbReference>
<comment type="similarity">
    <text evidence="2">Belongs to the DCP1 family.</text>
</comment>
<name>A0A6G1C7L8_9ORYZ</name>
<evidence type="ECO:0000256" key="2">
    <source>
        <dbReference type="ARBA" id="ARBA00008778"/>
    </source>
</evidence>
<dbReference type="GO" id="GO:0008047">
    <property type="term" value="F:enzyme activator activity"/>
    <property type="evidence" value="ECO:0007669"/>
    <property type="project" value="InterPro"/>
</dbReference>
<evidence type="ECO:0000256" key="1">
    <source>
        <dbReference type="ARBA" id="ARBA00004496"/>
    </source>
</evidence>
<dbReference type="InterPro" id="IPR010334">
    <property type="entry name" value="Dcp1"/>
</dbReference>
<dbReference type="InterPro" id="IPR011993">
    <property type="entry name" value="PH-like_dom_sf"/>
</dbReference>
<dbReference type="GO" id="GO:0006397">
    <property type="term" value="P:mRNA processing"/>
    <property type="evidence" value="ECO:0007669"/>
    <property type="project" value="UniProtKB-KW"/>
</dbReference>
<evidence type="ECO:0000256" key="4">
    <source>
        <dbReference type="ARBA" id="ARBA00022664"/>
    </source>
</evidence>
<dbReference type="EMBL" id="SPHZ02000010">
    <property type="protein sequence ID" value="KAF0895987.1"/>
    <property type="molecule type" value="Genomic_DNA"/>
</dbReference>
<reference evidence="5 6" key="1">
    <citation type="submission" date="2019-11" db="EMBL/GenBank/DDBJ databases">
        <title>Whole genome sequence of Oryza granulata.</title>
        <authorList>
            <person name="Li W."/>
        </authorList>
    </citation>
    <scope>NUCLEOTIDE SEQUENCE [LARGE SCALE GENOMIC DNA]</scope>
    <source>
        <strain evidence="6">cv. Menghai</strain>
        <tissue evidence="5">Leaf</tissue>
    </source>
</reference>
<dbReference type="GO" id="GO:0031087">
    <property type="term" value="P:deadenylation-independent decapping of nuclear-transcribed mRNA"/>
    <property type="evidence" value="ECO:0007669"/>
    <property type="project" value="TreeGrafter"/>
</dbReference>